<dbReference type="AlphaFoldDB" id="A0A2N9FEF2"/>
<organism evidence="3">
    <name type="scientific">Fagus sylvatica</name>
    <name type="common">Beechnut</name>
    <dbReference type="NCBI Taxonomy" id="28930"/>
    <lineage>
        <taxon>Eukaryota</taxon>
        <taxon>Viridiplantae</taxon>
        <taxon>Streptophyta</taxon>
        <taxon>Embryophyta</taxon>
        <taxon>Tracheophyta</taxon>
        <taxon>Spermatophyta</taxon>
        <taxon>Magnoliopsida</taxon>
        <taxon>eudicotyledons</taxon>
        <taxon>Gunneridae</taxon>
        <taxon>Pentapetalae</taxon>
        <taxon>rosids</taxon>
        <taxon>fabids</taxon>
        <taxon>Fagales</taxon>
        <taxon>Fagaceae</taxon>
        <taxon>Fagus</taxon>
    </lineage>
</organism>
<dbReference type="Pfam" id="PF03732">
    <property type="entry name" value="Retrotrans_gag"/>
    <property type="match status" value="1"/>
</dbReference>
<proteinExistence type="predicted"/>
<protein>
    <recommendedName>
        <fullName evidence="2">Retrotransposon gag domain-containing protein</fullName>
    </recommendedName>
</protein>
<feature type="compositionally biased region" description="Basic and acidic residues" evidence="1">
    <location>
        <begin position="284"/>
        <end position="295"/>
    </location>
</feature>
<evidence type="ECO:0000256" key="1">
    <source>
        <dbReference type="SAM" id="MobiDB-lite"/>
    </source>
</evidence>
<dbReference type="PANTHER" id="PTHR33223:SF10">
    <property type="entry name" value="AMINOTRANSFERASE-LIKE PLANT MOBILE DOMAIN-CONTAINING PROTEIN"/>
    <property type="match status" value="1"/>
</dbReference>
<accession>A0A2N9FEF2</accession>
<dbReference type="PANTHER" id="PTHR33223">
    <property type="entry name" value="CCHC-TYPE DOMAIN-CONTAINING PROTEIN"/>
    <property type="match status" value="1"/>
</dbReference>
<sequence length="550" mass="62981">MVVLENERGGTRLPTFCHRRIRSEVQVPDGQRGCKEERSGGRTEGSHKEHDRRSNRKHQRTVSPKRRKHNHSRASPPRHERNPIWRQLQQISLSPFSTKIEQAKLPTKFTSPNLTVYNRNSDPVGHLSQYKQVMALYSTNDALMCRMFPSSLGEVGLRWFDRLEHGSIRSWKEMSKAFTERFITNTRKPKEIDTLLALTMKAEETLKSYSARYWEVYNDIDVCDENLVVKTFRFGLHQGSRLKQSLTKRPATNMTDLMSRLEQHIRVEDDSKSSVRTAEVAPATEKKVTRPESSRAKKARSSTDPPKTGMCLAVYTMFKEPIYRILPLIKDKPYFVWPPKMGGDPAKRESKSYCAFHQERGHLTKKCQTYKSHLEHLVKNGHLKQYVDDTAGRDQRGEMRKVAHLRETFQIGDSAQMAPRPLRKESVEQIVFTDQDLERVQLPHSDALVITLRIREFNIKRILIDPGSSAEIMYEPLFRGLGIGAKDLNCTEGPLYGFSGKTVVPSGKCHNPIFTPGIFSGVGAQNGTARTRPDQPSRDPSFQNDPKMLP</sequence>
<name>A0A2N9FEF2_FAGSY</name>
<feature type="region of interest" description="Disordered" evidence="1">
    <location>
        <begin position="27"/>
        <end position="83"/>
    </location>
</feature>
<reference evidence="3" key="1">
    <citation type="submission" date="2018-02" db="EMBL/GenBank/DDBJ databases">
        <authorList>
            <person name="Cohen D.B."/>
            <person name="Kent A.D."/>
        </authorList>
    </citation>
    <scope>NUCLEOTIDE SEQUENCE</scope>
</reference>
<evidence type="ECO:0000259" key="2">
    <source>
        <dbReference type="Pfam" id="PF03732"/>
    </source>
</evidence>
<gene>
    <name evidence="3" type="ORF">FSB_LOCUS13367</name>
</gene>
<feature type="compositionally biased region" description="Basic residues" evidence="1">
    <location>
        <begin position="53"/>
        <end position="72"/>
    </location>
</feature>
<feature type="compositionally biased region" description="Basic and acidic residues" evidence="1">
    <location>
        <begin position="32"/>
        <end position="52"/>
    </location>
</feature>
<dbReference type="EMBL" id="OIVN01000780">
    <property type="protein sequence ID" value="SPC85485.1"/>
    <property type="molecule type" value="Genomic_DNA"/>
</dbReference>
<evidence type="ECO:0000313" key="3">
    <source>
        <dbReference type="EMBL" id="SPC85485.1"/>
    </source>
</evidence>
<feature type="domain" description="Retrotransposon gag" evidence="2">
    <location>
        <begin position="146"/>
        <end position="237"/>
    </location>
</feature>
<dbReference type="InterPro" id="IPR005162">
    <property type="entry name" value="Retrotrans_gag_dom"/>
</dbReference>
<feature type="region of interest" description="Disordered" evidence="1">
    <location>
        <begin position="268"/>
        <end position="305"/>
    </location>
</feature>
<feature type="region of interest" description="Disordered" evidence="1">
    <location>
        <begin position="524"/>
        <end position="550"/>
    </location>
</feature>